<sequence length="564" mass="65012">MPDTPTNITAQPSFSDVAKEVIRNSIRSAICIDDRYAAAYEEDTSRLNVDEPRKLHRSFREDGLCDLDIYRFTTFEETWNSDVMLSNKDLLILDWELDADGNYDNAVKILNEVVQSKKIPFVVVYTSTADLHSVSKALVREFSPYNTEAFQEVSSALKANYSAISDDPDSIEADIFLEENTETFYEYLFNWNNREETESKLLTIFRQSFAVKAQIGEAAIKAKVSAAVRTIADQHDDGLLELSMMAMCQESVTKSPFRIERISTAQHAFYLNGTIVLAYHKQDKEDGIKPENLFAVFAEAIVSNPHNYLNILSLELKDRLRESFSRIGTQFSKTDEQAFFYHLENYRTLNNGSDYDLRSVYDFILKSWIGELYQQRLNEQPRILKFANHRFESLEFPPPKQLAETHKDLISELIKYCAYVSTSKVTERNDMTLRFGDLFVNSDKPNEFFLCITPSCDCLHPKDNINDNFYFVKGANFNGFQAIREAETGFHSFVLRENEPKCIKWQCKPFTSYISTNDVSQLKINYCGVEIQLRHLIVLKENYAQRIANESFGYGHRVGIDLPH</sequence>
<accession>A0ABT5XM55</accession>
<evidence type="ECO:0000259" key="1">
    <source>
        <dbReference type="Pfam" id="PF19192"/>
    </source>
</evidence>
<dbReference type="InterPro" id="IPR043834">
    <property type="entry name" value="REC"/>
</dbReference>
<organism evidence="2 3">
    <name type="scientific">Flagellimonas okinawensis</name>
    <dbReference type="NCBI Taxonomy" id="3031324"/>
    <lineage>
        <taxon>Bacteria</taxon>
        <taxon>Pseudomonadati</taxon>
        <taxon>Bacteroidota</taxon>
        <taxon>Flavobacteriia</taxon>
        <taxon>Flavobacteriales</taxon>
        <taxon>Flavobacteriaceae</taxon>
        <taxon>Flagellimonas</taxon>
    </lineage>
</organism>
<gene>
    <name evidence="2" type="ORF">PY091_07050</name>
</gene>
<evidence type="ECO:0000313" key="2">
    <source>
        <dbReference type="EMBL" id="MDF0706966.1"/>
    </source>
</evidence>
<protein>
    <submittedName>
        <fullName evidence="2">Response regulator receiver domain</fullName>
    </submittedName>
</protein>
<name>A0ABT5XM55_9FLAO</name>
<dbReference type="Proteomes" id="UP001217083">
    <property type="component" value="Unassembled WGS sequence"/>
</dbReference>
<reference evidence="2 3" key="1">
    <citation type="submission" date="2023-03" db="EMBL/GenBank/DDBJ databases">
        <title>Muricauda XX sp. nov. and Muricauda XXX sp. nov., two novel species isolated from Okinawa Trough.</title>
        <authorList>
            <person name="Cao W."/>
            <person name="Deng X."/>
        </authorList>
    </citation>
    <scope>NUCLEOTIDE SEQUENCE [LARGE SCALE GENOMIC DNA]</scope>
    <source>
        <strain evidence="2 3">81s02</strain>
    </source>
</reference>
<feature type="domain" description="Response receiver" evidence="1">
    <location>
        <begin position="25"/>
        <end position="150"/>
    </location>
</feature>
<proteinExistence type="predicted"/>
<dbReference type="RefSeq" id="WP_275649003.1">
    <property type="nucleotide sequence ID" value="NZ_JARFVA010000002.1"/>
</dbReference>
<comment type="caution">
    <text evidence="2">The sequence shown here is derived from an EMBL/GenBank/DDBJ whole genome shotgun (WGS) entry which is preliminary data.</text>
</comment>
<keyword evidence="3" id="KW-1185">Reference proteome</keyword>
<evidence type="ECO:0000313" key="3">
    <source>
        <dbReference type="Proteomes" id="UP001217083"/>
    </source>
</evidence>
<dbReference type="Pfam" id="PF19192">
    <property type="entry name" value="Response_reg_2"/>
    <property type="match status" value="1"/>
</dbReference>
<dbReference type="EMBL" id="JARFVA010000002">
    <property type="protein sequence ID" value="MDF0706966.1"/>
    <property type="molecule type" value="Genomic_DNA"/>
</dbReference>